<keyword evidence="7" id="KW-1185">Reference proteome</keyword>
<dbReference type="PRINTS" id="PR00750">
    <property type="entry name" value="BETAAMYLASE"/>
</dbReference>
<evidence type="ECO:0000313" key="7">
    <source>
        <dbReference type="Proteomes" id="UP001605036"/>
    </source>
</evidence>
<dbReference type="GO" id="GO:0000272">
    <property type="term" value="P:polysaccharide catabolic process"/>
    <property type="evidence" value="ECO:0007669"/>
    <property type="project" value="UniProtKB-KW"/>
</dbReference>
<keyword evidence="5" id="KW-0326">Glycosidase</keyword>
<dbReference type="PANTHER" id="PTHR31352">
    <property type="entry name" value="BETA-AMYLASE 1, CHLOROPLASTIC"/>
    <property type="match status" value="1"/>
</dbReference>
<proteinExistence type="inferred from homology"/>
<reference evidence="6 7" key="1">
    <citation type="submission" date="2024-09" db="EMBL/GenBank/DDBJ databases">
        <title>Chromosome-scale assembly of Riccia fluitans.</title>
        <authorList>
            <person name="Paukszto L."/>
            <person name="Sawicki J."/>
            <person name="Karawczyk K."/>
            <person name="Piernik-Szablinska J."/>
            <person name="Szczecinska M."/>
            <person name="Mazdziarz M."/>
        </authorList>
    </citation>
    <scope>NUCLEOTIDE SEQUENCE [LARGE SCALE GENOMIC DNA]</scope>
    <source>
        <strain evidence="6">Rf_01</strain>
        <tissue evidence="6">Aerial parts of the thallus</tissue>
    </source>
</reference>
<feature type="active site" description="Proton acceptor" evidence="4">
    <location>
        <position position="529"/>
    </location>
</feature>
<dbReference type="InterPro" id="IPR001554">
    <property type="entry name" value="Glyco_hydro_14"/>
</dbReference>
<dbReference type="AlphaFoldDB" id="A0ABD1YLT3"/>
<keyword evidence="2 5" id="KW-0119">Carbohydrate metabolism</keyword>
<comment type="caution">
    <text evidence="6">The sequence shown here is derived from an EMBL/GenBank/DDBJ whole genome shotgun (WGS) entry which is preliminary data.</text>
</comment>
<dbReference type="SUPFAM" id="SSF51445">
    <property type="entry name" value="(Trans)glycosidases"/>
    <property type="match status" value="1"/>
</dbReference>
<comment type="catalytic activity">
    <reaction evidence="5">
        <text>Hydrolysis of (1-&gt;4)-alpha-D-glucosidic linkages in polysaccharides so as to remove successive maltose units from the non-reducing ends of the chains.</text>
        <dbReference type="EC" id="3.2.1.2"/>
    </reaction>
</comment>
<dbReference type="EC" id="3.2.1.2" evidence="5"/>
<evidence type="ECO:0000313" key="6">
    <source>
        <dbReference type="EMBL" id="KAL2631605.1"/>
    </source>
</evidence>
<organism evidence="6 7">
    <name type="scientific">Riccia fluitans</name>
    <dbReference type="NCBI Taxonomy" id="41844"/>
    <lineage>
        <taxon>Eukaryota</taxon>
        <taxon>Viridiplantae</taxon>
        <taxon>Streptophyta</taxon>
        <taxon>Embryophyta</taxon>
        <taxon>Marchantiophyta</taxon>
        <taxon>Marchantiopsida</taxon>
        <taxon>Marchantiidae</taxon>
        <taxon>Marchantiales</taxon>
        <taxon>Ricciaceae</taxon>
        <taxon>Riccia</taxon>
    </lineage>
</organism>
<sequence>MASVATAFASLADTVFPSTLNCWNDKVRRYSSVQLGAARLAATSRPTGARLISSPQRTLRQVPSSSTCRAGIFHVASLYSDTDPPVSFGGMRSTWNEPSTLCFEEQSNWEGRKWMPGWHRKGIRVRASRGDMLGNNNVRFSPTSESSASSSEVLRKNRVPVYVVIPSDTITSSNKVNRARALQASLRALKMIGVDGVLLNVWWGNVEEEGPQKYNWAAYLTVVRMVNAAGLKLQASLCFHGASMATDSCTVSLPTWVLKIGESNPDVFHTDRSGRRSKECLSFAVDELTLFDGRSPLQMYGDLMESFREAFSLYLGDTIVEVMVGLGPGGELRYPSFPDGVWRFPGLGEFQCYDKYMLADLKSRAISVGNSEWGVGGPEGVGSYLSWPEETMFFNDKNGIWESPFGKFFLPWYSEALVAHGDRMLSLANRIFQREGLHVVVAGKLPGIHWWQKTRSHAAELTAGYYNSDGVDGYDPAIQMFAKNGALVAVPCVEMADDEQLAEAKCSPECLLTQIRSACAKYGVPVAGENSLIRFDEVAHARIKKNVHRVSCPQLPRMAAFTFFRMGESLFQSSHWRLFVNFVQTLNKDIVDDTERASLEEECNISYTRATPIPKEASGTSSILGTVRKNAIKNH</sequence>
<dbReference type="EMBL" id="JBHFFA010000004">
    <property type="protein sequence ID" value="KAL2631605.1"/>
    <property type="molecule type" value="Genomic_DNA"/>
</dbReference>
<keyword evidence="3 5" id="KW-0624">Polysaccharide degradation</keyword>
<dbReference type="Proteomes" id="UP001605036">
    <property type="component" value="Unassembled WGS sequence"/>
</dbReference>
<dbReference type="PANTHER" id="PTHR31352:SF3">
    <property type="entry name" value="INACTIVE BETA-AMYLASE 9"/>
    <property type="match status" value="1"/>
</dbReference>
<name>A0ABD1YLT3_9MARC</name>
<dbReference type="Gene3D" id="3.20.20.80">
    <property type="entry name" value="Glycosidases"/>
    <property type="match status" value="1"/>
</dbReference>
<evidence type="ECO:0000256" key="3">
    <source>
        <dbReference type="ARBA" id="ARBA00023326"/>
    </source>
</evidence>
<dbReference type="InterPro" id="IPR017853">
    <property type="entry name" value="GH"/>
</dbReference>
<dbReference type="GO" id="GO:0016161">
    <property type="term" value="F:beta-amylase activity"/>
    <property type="evidence" value="ECO:0007669"/>
    <property type="project" value="UniProtKB-EC"/>
</dbReference>
<gene>
    <name evidence="6" type="ORF">R1flu_016291</name>
</gene>
<comment type="similarity">
    <text evidence="1 5">Belongs to the glycosyl hydrolase 14 family.</text>
</comment>
<evidence type="ECO:0000256" key="1">
    <source>
        <dbReference type="ARBA" id="ARBA00005652"/>
    </source>
</evidence>
<dbReference type="Pfam" id="PF01373">
    <property type="entry name" value="Glyco_hydro_14"/>
    <property type="match status" value="1"/>
</dbReference>
<accession>A0ABD1YLT3</accession>
<protein>
    <recommendedName>
        <fullName evidence="5">Beta-amylase</fullName>
        <ecNumber evidence="5">3.2.1.2</ecNumber>
    </recommendedName>
</protein>
<evidence type="ECO:0000256" key="2">
    <source>
        <dbReference type="ARBA" id="ARBA00023277"/>
    </source>
</evidence>
<keyword evidence="5" id="KW-0378">Hydrolase</keyword>
<evidence type="ECO:0000256" key="4">
    <source>
        <dbReference type="PIRSR" id="PIRSR601554-1"/>
    </source>
</evidence>
<feature type="active site" description="Proton donor" evidence="4">
    <location>
        <position position="331"/>
    </location>
</feature>
<evidence type="ECO:0000256" key="5">
    <source>
        <dbReference type="RuleBase" id="RU000509"/>
    </source>
</evidence>